<sequence>MGKKVCRKVKPSSLFGDASSSLLKAVSPYSSPAESDSSPYTPGQGKVSSSSSIPRRFTRSMSIPFAAPRSTTISPTEPSMNHTECSHPSLIALSQGKEFHLVLLTSLFLRKPKVLNQVLKSSEDRPDVPTDGDFSSSSIGDGAFSVHSLMLSLLTSMILLSLSLMFSLLLWILIRVVWEPDYVDVQGEQGLTNVQKGSTTAGVQGKHSTNVLFSVPNDDATLVHVPFASLVAYSNNRSSLDLRRLKKECRSAMSEVSSD</sequence>
<reference evidence="3" key="2">
    <citation type="submission" date="2021-03" db="UniProtKB">
        <authorList>
            <consortium name="EnsemblPlants"/>
        </authorList>
    </citation>
    <scope>IDENTIFICATION</scope>
</reference>
<dbReference type="EnsemblPlants" id="evm.model.01.1970">
    <property type="protein sequence ID" value="cds.evm.model.01.1970"/>
    <property type="gene ID" value="evm.TU.01.1970"/>
</dbReference>
<evidence type="ECO:0000256" key="1">
    <source>
        <dbReference type="SAM" id="MobiDB-lite"/>
    </source>
</evidence>
<evidence type="ECO:0000256" key="2">
    <source>
        <dbReference type="SAM" id="Phobius"/>
    </source>
</evidence>
<evidence type="ECO:0000313" key="4">
    <source>
        <dbReference type="Proteomes" id="UP000596661"/>
    </source>
</evidence>
<proteinExistence type="predicted"/>
<dbReference type="Gramene" id="evm.model.01.1970">
    <property type="protein sequence ID" value="cds.evm.model.01.1970"/>
    <property type="gene ID" value="evm.TU.01.1970"/>
</dbReference>
<keyword evidence="2" id="KW-0472">Membrane</keyword>
<protein>
    <submittedName>
        <fullName evidence="3">Uncharacterized protein</fullName>
    </submittedName>
</protein>
<feature type="compositionally biased region" description="Low complexity" evidence="1">
    <location>
        <begin position="27"/>
        <end position="39"/>
    </location>
</feature>
<reference evidence="3" key="1">
    <citation type="submission" date="2018-11" db="EMBL/GenBank/DDBJ databases">
        <authorList>
            <person name="Grassa J C."/>
        </authorList>
    </citation>
    <scope>NUCLEOTIDE SEQUENCE [LARGE SCALE GENOMIC DNA]</scope>
</reference>
<keyword evidence="4" id="KW-1185">Reference proteome</keyword>
<evidence type="ECO:0000313" key="3">
    <source>
        <dbReference type="EnsemblPlants" id="cds.evm.model.01.1970"/>
    </source>
</evidence>
<dbReference type="Proteomes" id="UP000596661">
    <property type="component" value="Chromosome 1"/>
</dbReference>
<dbReference type="EMBL" id="UZAU01000054">
    <property type="status" value="NOT_ANNOTATED_CDS"/>
    <property type="molecule type" value="Genomic_DNA"/>
</dbReference>
<keyword evidence="2" id="KW-1133">Transmembrane helix</keyword>
<dbReference type="AlphaFoldDB" id="A0A803NJ83"/>
<organism evidence="3 4">
    <name type="scientific">Cannabis sativa</name>
    <name type="common">Hemp</name>
    <name type="synonym">Marijuana</name>
    <dbReference type="NCBI Taxonomy" id="3483"/>
    <lineage>
        <taxon>Eukaryota</taxon>
        <taxon>Viridiplantae</taxon>
        <taxon>Streptophyta</taxon>
        <taxon>Embryophyta</taxon>
        <taxon>Tracheophyta</taxon>
        <taxon>Spermatophyta</taxon>
        <taxon>Magnoliopsida</taxon>
        <taxon>eudicotyledons</taxon>
        <taxon>Gunneridae</taxon>
        <taxon>Pentapetalae</taxon>
        <taxon>rosids</taxon>
        <taxon>fabids</taxon>
        <taxon>Rosales</taxon>
        <taxon>Cannabaceae</taxon>
        <taxon>Cannabis</taxon>
    </lineage>
</organism>
<accession>A0A803NJ83</accession>
<name>A0A803NJ83_CANSA</name>
<feature type="region of interest" description="Disordered" evidence="1">
    <location>
        <begin position="26"/>
        <end position="54"/>
    </location>
</feature>
<feature type="transmembrane region" description="Helical" evidence="2">
    <location>
        <begin position="149"/>
        <end position="174"/>
    </location>
</feature>
<keyword evidence="2" id="KW-0812">Transmembrane</keyword>